<dbReference type="eggNOG" id="ENOG502S3WN">
    <property type="taxonomic scope" value="Eukaryota"/>
</dbReference>
<keyword evidence="3" id="KW-1185">Reference proteome</keyword>
<evidence type="ECO:0000256" key="1">
    <source>
        <dbReference type="SAM" id="SignalP"/>
    </source>
</evidence>
<dbReference type="OMA" id="PLYAWPG"/>
<dbReference type="PANTHER" id="PTHR35040">
    <property type="match status" value="1"/>
</dbReference>
<evidence type="ECO:0000313" key="3">
    <source>
        <dbReference type="Proteomes" id="UP000001745"/>
    </source>
</evidence>
<dbReference type="Pfam" id="PF12138">
    <property type="entry name" value="Spherulin4"/>
    <property type="match status" value="1"/>
</dbReference>
<proteinExistence type="predicted"/>
<sequence>MKTTILSAACLVPFSAATDVLLPLYVYPLSGAWDAVYNAASAYPDVTFNVIVNPDSGPGAGQYPDSTTIPAINKLNSYPNVQTLGYVHTSYASQSVSKVESNVSVYAGWASYSESNIAVKGIFFDEAPNNDDPTSTDYMSNAASYARGLGLDCIIFNPGALTTATAYYDAADLIVNEEIAYSSYSKSSTVDVIPSQYRNQSAIILHDTPSGADISSLVSTIVGAGIAAFYATEDCCYNSITTSLLDSISSSLENA</sequence>
<dbReference type="RefSeq" id="XP_002484393.1">
    <property type="nucleotide sequence ID" value="XM_002484348.1"/>
</dbReference>
<dbReference type="InParanoid" id="B8MHZ7"/>
<reference evidence="3" key="1">
    <citation type="journal article" date="2015" name="Genome Announc.">
        <title>Genome sequence of the AIDS-associated pathogen Penicillium marneffei (ATCC18224) and its near taxonomic relative Talaromyces stipitatus (ATCC10500).</title>
        <authorList>
            <person name="Nierman W.C."/>
            <person name="Fedorova-Abrams N.D."/>
            <person name="Andrianopoulos A."/>
        </authorList>
    </citation>
    <scope>NUCLEOTIDE SEQUENCE [LARGE SCALE GENOMIC DNA]</scope>
    <source>
        <strain evidence="3">ATCC 10500 / CBS 375.48 / QM 6759 / NRRL 1006</strain>
    </source>
</reference>
<keyword evidence="1" id="KW-0732">Signal</keyword>
<dbReference type="OrthoDB" id="5342184at2759"/>
<accession>B8MHZ7</accession>
<dbReference type="GeneID" id="8098481"/>
<dbReference type="AlphaFoldDB" id="B8MHZ7"/>
<dbReference type="PhylomeDB" id="B8MHZ7"/>
<gene>
    <name evidence="2" type="ORF">TSTA_022150</name>
</gene>
<organism evidence="2 3">
    <name type="scientific">Talaromyces stipitatus (strain ATCC 10500 / CBS 375.48 / QM 6759 / NRRL 1006)</name>
    <name type="common">Penicillium stipitatum</name>
    <dbReference type="NCBI Taxonomy" id="441959"/>
    <lineage>
        <taxon>Eukaryota</taxon>
        <taxon>Fungi</taxon>
        <taxon>Dikarya</taxon>
        <taxon>Ascomycota</taxon>
        <taxon>Pezizomycotina</taxon>
        <taxon>Eurotiomycetes</taxon>
        <taxon>Eurotiomycetidae</taxon>
        <taxon>Eurotiales</taxon>
        <taxon>Trichocomaceae</taxon>
        <taxon>Talaromyces</taxon>
        <taxon>Talaromyces sect. Talaromyces</taxon>
    </lineage>
</organism>
<evidence type="ECO:0000313" key="2">
    <source>
        <dbReference type="EMBL" id="EED17159.1"/>
    </source>
</evidence>
<protein>
    <submittedName>
        <fullName evidence="2">Cell surface spherulin 4-like protein, putative</fullName>
    </submittedName>
</protein>
<dbReference type="InterPro" id="IPR021986">
    <property type="entry name" value="Spherulin4"/>
</dbReference>
<dbReference type="PANTHER" id="PTHR35040:SF9">
    <property type="entry name" value="4-LIKE CELL SURFACE PROTEIN, PUTATIVE (AFU_ORTHOLOGUE AFUA_4G14080)-RELATED"/>
    <property type="match status" value="1"/>
</dbReference>
<dbReference type="EMBL" id="EQ962656">
    <property type="protein sequence ID" value="EED17159.1"/>
    <property type="molecule type" value="Genomic_DNA"/>
</dbReference>
<dbReference type="HOGENOM" id="CLU_060605_0_0_1"/>
<dbReference type="Proteomes" id="UP000001745">
    <property type="component" value="Unassembled WGS sequence"/>
</dbReference>
<dbReference type="VEuPathDB" id="FungiDB:TSTA_022150"/>
<feature type="signal peptide" evidence="1">
    <location>
        <begin position="1"/>
        <end position="17"/>
    </location>
</feature>
<name>B8MHZ7_TALSN</name>
<feature type="chain" id="PRO_5002875192" evidence="1">
    <location>
        <begin position="18"/>
        <end position="255"/>
    </location>
</feature>